<dbReference type="InterPro" id="IPR008514">
    <property type="entry name" value="T6SS_Hcp"/>
</dbReference>
<reference evidence="2" key="1">
    <citation type="submission" date="2018-07" db="EMBL/GenBank/DDBJ databases">
        <authorList>
            <consortium name="GenomeTrakr network: Whole genome sequencing for foodborne pathogen traceback"/>
        </authorList>
    </citation>
    <scope>NUCLEOTIDE SEQUENCE [LARGE SCALE GENOMIC DNA]</scope>
    <source>
        <strain evidence="2">FDA00010322</strain>
    </source>
</reference>
<dbReference type="EMBL" id="RSUZ01000035">
    <property type="protein sequence ID" value="MIV65756.1"/>
    <property type="molecule type" value="Genomic_DNA"/>
</dbReference>
<comment type="caution">
    <text evidence="2">The sequence shown here is derived from an EMBL/GenBank/DDBJ whole genome shotgun (WGS) entry which is preliminary data.</text>
</comment>
<dbReference type="SUPFAM" id="SSF141452">
    <property type="entry name" value="Hcp1-like"/>
    <property type="match status" value="1"/>
</dbReference>
<proteinExistence type="predicted"/>
<dbReference type="PANTHER" id="PTHR34319">
    <property type="entry name" value="MAJOR EXPORTED PROTEIN"/>
    <property type="match status" value="1"/>
</dbReference>
<dbReference type="InterPro" id="IPR052947">
    <property type="entry name" value="T6SS_Hcp1_domain"/>
</dbReference>
<dbReference type="AlphaFoldDB" id="A0A402XK63"/>
<dbReference type="InterPro" id="IPR018712">
    <property type="entry name" value="Tle1-like_cat"/>
</dbReference>
<accession>A0A402XK63</accession>
<dbReference type="Gene3D" id="2.30.110.20">
    <property type="entry name" value="Hcp1-like"/>
    <property type="match status" value="1"/>
</dbReference>
<protein>
    <submittedName>
        <fullName evidence="2">Type VI secretion system tube protein Hcp</fullName>
    </submittedName>
</protein>
<dbReference type="PANTHER" id="PTHR34319:SF7">
    <property type="entry name" value="HNH ENDONUCLEASE DOMAIN-CONTAINING PROTEIN"/>
    <property type="match status" value="1"/>
</dbReference>
<gene>
    <name evidence="2" type="primary">hcp</name>
    <name evidence="2" type="ORF">BA086_22520</name>
</gene>
<evidence type="ECO:0000313" key="2">
    <source>
        <dbReference type="EMBL" id="MIV65756.1"/>
    </source>
</evidence>
<dbReference type="NCBIfam" id="TIGR03344">
    <property type="entry name" value="VI_effect_Hcp1"/>
    <property type="match status" value="1"/>
</dbReference>
<dbReference type="Proteomes" id="UP000885414">
    <property type="component" value="Unassembled WGS sequence"/>
</dbReference>
<dbReference type="Pfam" id="PF05638">
    <property type="entry name" value="T6SS_HCP"/>
    <property type="match status" value="1"/>
</dbReference>
<sequence length="667" mass="75748">MSNIIYLKIVGERQGVISEGCGSEPSVGNRYQTRHENEIFVFSFQGMVGSTVNGINHHGLQFCKTIDKSSPLFTQAINNNERCTLDFTFYRINRWGRWEKYYQIEVRGASVTAWWMQTRLDGIAEELITINYDYICSKHLIANTEYNALLTPENYNQLFPATLPAVKKPAPPIKKREITLTIGVFFDGTGNNLLNTNLRMQKCNPESYGLDARALTEFSQRCMKKEGFDGIEVGSYLNYYTNIRWLYDLYHNNFEITNNLSDYQLKIYIEGIGTENNKADSLLGMGLGNNDTGVIAKTDKAVEFVNVVLRRFIRNVPKNKLLIKCVQFDVFGFSRGAAAARHFTNRVFERDPALVNGIRQVFVNSDYSGKPAGEVRFLGIFDTVTAVGGVMDGFDPHDSNNIQVKLALPPGVAKHVFHLTAKHECRYNFCLNSVKEQWPEMSLPGAHADIGGGYNPLEEEYLFLTRPAMQTVSSDIPVQSTDVYRRTVREAERLHTHPVLAPVLPSGILKIESDIDECIPSDQYHNRKKRVAAAATFRRTVSNDWSKVTLRVMYEVAKEAGIIFAEIDSKNKELAFNPELNTLSERIILFAKKSLLSGHQENMLFDRDELKIIGKYIHCSANWNAVNYNIKSPVISEVAIFDSFSFVNRPDDNWIRTIYNMSGEKLK</sequence>
<name>A0A402XK63_SALER</name>
<dbReference type="Pfam" id="PF09994">
    <property type="entry name" value="T6SS_Tle1-like_cat"/>
    <property type="match status" value="1"/>
</dbReference>
<evidence type="ECO:0000259" key="1">
    <source>
        <dbReference type="Pfam" id="PF09994"/>
    </source>
</evidence>
<feature type="domain" description="T6SS Phospholipase effector Tle1-like catalytic" evidence="1">
    <location>
        <begin position="369"/>
        <end position="460"/>
    </location>
</feature>
<organism evidence="2">
    <name type="scientific">Salmonella enterica</name>
    <name type="common">Salmonella choleraesuis</name>
    <dbReference type="NCBI Taxonomy" id="28901"/>
    <lineage>
        <taxon>Bacteria</taxon>
        <taxon>Pseudomonadati</taxon>
        <taxon>Pseudomonadota</taxon>
        <taxon>Gammaproteobacteria</taxon>
        <taxon>Enterobacterales</taxon>
        <taxon>Enterobacteriaceae</taxon>
        <taxon>Salmonella</taxon>
    </lineage>
</organism>
<dbReference type="InterPro" id="IPR036624">
    <property type="entry name" value="Hcp1-lik_sf"/>
</dbReference>